<reference evidence="2 3" key="1">
    <citation type="journal article" date="2016" name="Syst. Appl. Microbiol.">
        <title>Vibrio bivalvicida sp. nov., a novel larval pathogen for bivalve molluscs reared in a hatchery.</title>
        <authorList>
            <person name="Dubert J."/>
            <person name="Romalde J.L."/>
            <person name="Prado S."/>
            <person name="Barja J.L."/>
        </authorList>
    </citation>
    <scope>NUCLEOTIDE SEQUENCE [LARGE SCALE GENOMIC DNA]</scope>
    <source>
        <strain evidence="2 3">605</strain>
    </source>
</reference>
<dbReference type="Gene3D" id="3.90.420.10">
    <property type="entry name" value="Oxidoreductase, molybdopterin-binding domain"/>
    <property type="match status" value="1"/>
</dbReference>
<gene>
    <name evidence="2" type="ORF">APB76_06120</name>
</gene>
<evidence type="ECO:0000313" key="2">
    <source>
        <dbReference type="EMBL" id="OAJ94860.1"/>
    </source>
</evidence>
<comment type="caution">
    <text evidence="2">The sequence shown here is derived from an EMBL/GenBank/DDBJ whole genome shotgun (WGS) entry which is preliminary data.</text>
</comment>
<name>A0A177Y1Z2_9VIBR</name>
<sequence length="166" mass="18568">MRRALIIGAMSTLLFVSQYVLAISPPTEEPILWISGNVSQTNSPQGVEFDEAMIFGLEQGTIHTNNHVVAEVVEYKGPKLASLLEYVGAKGKQVQVIAWDDYVVTISLEDIKKYGILLATHEAGVRMTIDDKGPLFVVLPFTEHAELRNDFYYSLSVWQVREIVVE</sequence>
<organism evidence="2 3">
    <name type="scientific">Vibrio bivalvicida</name>
    <dbReference type="NCBI Taxonomy" id="1276888"/>
    <lineage>
        <taxon>Bacteria</taxon>
        <taxon>Pseudomonadati</taxon>
        <taxon>Pseudomonadota</taxon>
        <taxon>Gammaproteobacteria</taxon>
        <taxon>Vibrionales</taxon>
        <taxon>Vibrionaceae</taxon>
        <taxon>Vibrio</taxon>
        <taxon>Vibrio oreintalis group</taxon>
    </lineage>
</organism>
<accession>A0A177Y1Z2</accession>
<dbReference type="AlphaFoldDB" id="A0A177Y1Z2"/>
<dbReference type="EMBL" id="LLEI02000021">
    <property type="protein sequence ID" value="OAJ94860.1"/>
    <property type="molecule type" value="Genomic_DNA"/>
</dbReference>
<dbReference type="RefSeq" id="WP_054961106.1">
    <property type="nucleotide sequence ID" value="NZ_LLEI02000021.1"/>
</dbReference>
<evidence type="ECO:0000256" key="1">
    <source>
        <dbReference type="SAM" id="SignalP"/>
    </source>
</evidence>
<proteinExistence type="predicted"/>
<dbReference type="Proteomes" id="UP000078406">
    <property type="component" value="Unassembled WGS sequence"/>
</dbReference>
<keyword evidence="1" id="KW-0732">Signal</keyword>
<protein>
    <recommendedName>
        <fullName evidence="4">Oxidoreductase molybdopterin-binding domain-containing protein</fullName>
    </recommendedName>
</protein>
<dbReference type="InterPro" id="IPR036374">
    <property type="entry name" value="OxRdtase_Mopterin-bd_sf"/>
</dbReference>
<feature type="chain" id="PRO_5008079412" description="Oxidoreductase molybdopterin-binding domain-containing protein" evidence="1">
    <location>
        <begin position="23"/>
        <end position="166"/>
    </location>
</feature>
<evidence type="ECO:0000313" key="3">
    <source>
        <dbReference type="Proteomes" id="UP000078406"/>
    </source>
</evidence>
<dbReference type="SUPFAM" id="SSF56524">
    <property type="entry name" value="Oxidoreductase molybdopterin-binding domain"/>
    <property type="match status" value="1"/>
</dbReference>
<feature type="signal peptide" evidence="1">
    <location>
        <begin position="1"/>
        <end position="22"/>
    </location>
</feature>
<evidence type="ECO:0008006" key="4">
    <source>
        <dbReference type="Google" id="ProtNLM"/>
    </source>
</evidence>